<reference evidence="9" key="1">
    <citation type="submission" date="2023-06" db="EMBL/GenBank/DDBJ databases">
        <authorList>
            <person name="Kurt Z."/>
        </authorList>
    </citation>
    <scope>NUCLEOTIDE SEQUENCE</scope>
</reference>
<evidence type="ECO:0000256" key="8">
    <source>
        <dbReference type="RuleBase" id="RU004187"/>
    </source>
</evidence>
<proteinExistence type="inferred from homology"/>
<dbReference type="Gene3D" id="3.50.7.10">
    <property type="entry name" value="GroEL"/>
    <property type="match status" value="1"/>
</dbReference>
<dbReference type="InterPro" id="IPR027413">
    <property type="entry name" value="GROEL-like_equatorial_sf"/>
</dbReference>
<comment type="caution">
    <text evidence="9">The sequence shown here is derived from an EMBL/GenBank/DDBJ whole genome shotgun (WGS) entry which is preliminary data.</text>
</comment>
<evidence type="ECO:0000256" key="5">
    <source>
        <dbReference type="ARBA" id="ARBA00022840"/>
    </source>
</evidence>
<evidence type="ECO:0000313" key="11">
    <source>
        <dbReference type="Proteomes" id="UP001642409"/>
    </source>
</evidence>
<keyword evidence="11" id="KW-1185">Reference proteome</keyword>
<name>A0AA86U465_9EUKA</name>
<dbReference type="InterPro" id="IPR017998">
    <property type="entry name" value="Chaperone_TCP-1"/>
</dbReference>
<dbReference type="GO" id="GO:0016887">
    <property type="term" value="F:ATP hydrolysis activity"/>
    <property type="evidence" value="ECO:0007669"/>
    <property type="project" value="InterPro"/>
</dbReference>
<reference evidence="10 11" key="2">
    <citation type="submission" date="2024-07" db="EMBL/GenBank/DDBJ databases">
        <authorList>
            <person name="Akdeniz Z."/>
        </authorList>
    </citation>
    <scope>NUCLEOTIDE SEQUENCE [LARGE SCALE GENOMIC DNA]</scope>
</reference>
<evidence type="ECO:0000313" key="10">
    <source>
        <dbReference type="EMBL" id="CAL6029364.1"/>
    </source>
</evidence>
<dbReference type="Gene3D" id="3.30.260.10">
    <property type="entry name" value="TCP-1-like chaperonin intermediate domain"/>
    <property type="match status" value="1"/>
</dbReference>
<dbReference type="PROSITE" id="PS00750">
    <property type="entry name" value="TCP1_1"/>
    <property type="match status" value="1"/>
</dbReference>
<dbReference type="InterPro" id="IPR027409">
    <property type="entry name" value="GroEL-like_apical_dom_sf"/>
</dbReference>
<gene>
    <name evidence="9" type="ORF">HINF_LOCUS29400</name>
    <name evidence="10" type="ORF">HINF_LOCUS32257</name>
</gene>
<dbReference type="PRINTS" id="PR00304">
    <property type="entry name" value="TCOMPLEXTCP1"/>
</dbReference>
<dbReference type="EMBL" id="CATOUU010000695">
    <property type="protein sequence ID" value="CAI9941755.1"/>
    <property type="molecule type" value="Genomic_DNA"/>
</dbReference>
<dbReference type="GO" id="GO:0005524">
    <property type="term" value="F:ATP binding"/>
    <property type="evidence" value="ECO:0007669"/>
    <property type="project" value="UniProtKB-KW"/>
</dbReference>
<comment type="similarity">
    <text evidence="2 8">Belongs to the TCP-1 chaperonin family.</text>
</comment>
<dbReference type="InterPro" id="IPR002423">
    <property type="entry name" value="Cpn60/GroEL/TCP-1"/>
</dbReference>
<keyword evidence="5 8" id="KW-0067">ATP-binding</keyword>
<dbReference type="Gene3D" id="1.10.560.10">
    <property type="entry name" value="GroEL-like equatorial domain"/>
    <property type="match status" value="1"/>
</dbReference>
<evidence type="ECO:0000256" key="1">
    <source>
        <dbReference type="ARBA" id="ARBA00004496"/>
    </source>
</evidence>
<dbReference type="InterPro" id="IPR027410">
    <property type="entry name" value="TCP-1-like_intermed_sf"/>
</dbReference>
<evidence type="ECO:0000256" key="4">
    <source>
        <dbReference type="ARBA" id="ARBA00022741"/>
    </source>
</evidence>
<dbReference type="InterPro" id="IPR012721">
    <property type="entry name" value="Chap_CCT_theta"/>
</dbReference>
<comment type="subcellular location">
    <subcellularLocation>
        <location evidence="1">Cytoplasm</location>
    </subcellularLocation>
</comment>
<dbReference type="InterPro" id="IPR002194">
    <property type="entry name" value="Chaperonin_TCP-1_CS"/>
</dbReference>
<dbReference type="SUPFAM" id="SSF52029">
    <property type="entry name" value="GroEL apical domain-like"/>
    <property type="match status" value="1"/>
</dbReference>
<evidence type="ECO:0000256" key="7">
    <source>
        <dbReference type="ARBA" id="ARBA00029602"/>
    </source>
</evidence>
<dbReference type="EMBL" id="CAXDID020000109">
    <property type="protein sequence ID" value="CAL6029364.1"/>
    <property type="molecule type" value="Genomic_DNA"/>
</dbReference>
<dbReference type="AlphaFoldDB" id="A0AA86U465"/>
<dbReference type="GO" id="GO:0005737">
    <property type="term" value="C:cytoplasm"/>
    <property type="evidence" value="ECO:0007669"/>
    <property type="project" value="UniProtKB-SubCell"/>
</dbReference>
<keyword evidence="6 8" id="KW-0143">Chaperone</keyword>
<evidence type="ECO:0000256" key="6">
    <source>
        <dbReference type="ARBA" id="ARBA00023186"/>
    </source>
</evidence>
<protein>
    <recommendedName>
        <fullName evidence="7">CCT-theta</fullName>
    </recommendedName>
</protein>
<dbReference type="SUPFAM" id="SSF48592">
    <property type="entry name" value="GroEL equatorial domain-like"/>
    <property type="match status" value="1"/>
</dbReference>
<keyword evidence="4 8" id="KW-0547">Nucleotide-binding</keyword>
<dbReference type="Proteomes" id="UP001642409">
    <property type="component" value="Unassembled WGS sequence"/>
</dbReference>
<dbReference type="SUPFAM" id="SSF54849">
    <property type="entry name" value="GroEL-intermediate domain like"/>
    <property type="match status" value="1"/>
</dbReference>
<organism evidence="9">
    <name type="scientific">Hexamita inflata</name>
    <dbReference type="NCBI Taxonomy" id="28002"/>
    <lineage>
        <taxon>Eukaryota</taxon>
        <taxon>Metamonada</taxon>
        <taxon>Diplomonadida</taxon>
        <taxon>Hexamitidae</taxon>
        <taxon>Hexamitinae</taxon>
        <taxon>Hexamita</taxon>
    </lineage>
</organism>
<dbReference type="GO" id="GO:0140662">
    <property type="term" value="F:ATP-dependent protein folding chaperone"/>
    <property type="evidence" value="ECO:0007669"/>
    <property type="project" value="InterPro"/>
</dbReference>
<dbReference type="NCBIfam" id="TIGR02346">
    <property type="entry name" value="chap_CCT_theta"/>
    <property type="match status" value="1"/>
</dbReference>
<dbReference type="FunFam" id="3.50.7.10:FF:000008">
    <property type="entry name" value="T-complex protein 1 subunit theta"/>
    <property type="match status" value="1"/>
</dbReference>
<evidence type="ECO:0000256" key="2">
    <source>
        <dbReference type="ARBA" id="ARBA00008020"/>
    </source>
</evidence>
<dbReference type="PANTHER" id="PTHR11353">
    <property type="entry name" value="CHAPERONIN"/>
    <property type="match status" value="1"/>
</dbReference>
<sequence length="542" mass="59085">MSLPVQGLQGMMKGGTKNLQGMEEAVFMNIKATKELAAIARTSMGPHGLFKMIVNHLEKLIVTKNAVQMTSELEVKHPAAKMVVMAAANQALEFGDGTNLVITLAGELLAQAEQLLQQGIVVQDVVSGYEKAFKYIQDNIEKIRTPQISPLTEQGLKKLILSAVSSKQYGQEVIISNLISQAVLQIVKDGDFNADFVRVAKIPGGGIEDSFVVRGLVVPVQPRGIVQKMENCKIVVFSCPVELRETETKGTILLDNAEELQKLSKNEEKTYEELILSYKNQGINVLVSQMNIHELALHYCNKYGIMVIKISSKYETRRFAISVGAELLTICRKAEAEVPVGFCSKIFVDEVGDKKVIVCRDDRTEDSRNIATVVLRAATENVLNDIALAVGNGVNVAKVAITQNHFLPGAGATELELAQQLKKVAAVEPGLEQYSIRAFADALEIVPRILAETAGLNADQVITELCGKHAQGLVNVGVNVEGIEEQTIDTIEASIYDSEAVKMWAFRSAVDAACSILRVDQVVMRKQAGGPGQKEKGQQEWN</sequence>
<keyword evidence="3" id="KW-0963">Cytoplasm</keyword>
<evidence type="ECO:0000256" key="3">
    <source>
        <dbReference type="ARBA" id="ARBA00022490"/>
    </source>
</evidence>
<dbReference type="Pfam" id="PF00118">
    <property type="entry name" value="Cpn60_TCP1"/>
    <property type="match status" value="1"/>
</dbReference>
<dbReference type="GO" id="GO:0051082">
    <property type="term" value="F:unfolded protein binding"/>
    <property type="evidence" value="ECO:0007669"/>
    <property type="project" value="InterPro"/>
</dbReference>
<evidence type="ECO:0000313" key="9">
    <source>
        <dbReference type="EMBL" id="CAI9941755.1"/>
    </source>
</evidence>
<accession>A0AA86U465</accession>